<proteinExistence type="predicted"/>
<evidence type="ECO:0000256" key="5">
    <source>
        <dbReference type="ARBA" id="ARBA00022989"/>
    </source>
</evidence>
<comment type="caution">
    <text evidence="9">The sequence shown here is derived from an EMBL/GenBank/DDBJ whole genome shotgun (WGS) entry which is preliminary data.</text>
</comment>
<dbReference type="SUPFAM" id="SSF48317">
    <property type="entry name" value="Acid phosphatase/Vanadium-dependent haloperoxidase"/>
    <property type="match status" value="1"/>
</dbReference>
<organism evidence="9 10">
    <name type="scientific">Clostridium frigoriphilum</name>
    <dbReference type="NCBI Taxonomy" id="443253"/>
    <lineage>
        <taxon>Bacteria</taxon>
        <taxon>Bacillati</taxon>
        <taxon>Bacillota</taxon>
        <taxon>Clostridia</taxon>
        <taxon>Eubacteriales</taxon>
        <taxon>Clostridiaceae</taxon>
        <taxon>Clostridium</taxon>
    </lineage>
</organism>
<feature type="transmembrane region" description="Helical" evidence="7">
    <location>
        <begin position="153"/>
        <end position="171"/>
    </location>
</feature>
<keyword evidence="3 7" id="KW-0812">Transmembrane</keyword>
<keyword evidence="6 7" id="KW-0472">Membrane</keyword>
<comment type="subcellular location">
    <subcellularLocation>
        <location evidence="1">Cell membrane</location>
        <topology evidence="1">Multi-pass membrane protein</topology>
    </subcellularLocation>
</comment>
<evidence type="ECO:0000256" key="4">
    <source>
        <dbReference type="ARBA" id="ARBA00022801"/>
    </source>
</evidence>
<evidence type="ECO:0000256" key="2">
    <source>
        <dbReference type="ARBA" id="ARBA00022475"/>
    </source>
</evidence>
<evidence type="ECO:0000256" key="3">
    <source>
        <dbReference type="ARBA" id="ARBA00022692"/>
    </source>
</evidence>
<accession>A0ABU7UVM7</accession>
<keyword evidence="4" id="KW-0378">Hydrolase</keyword>
<dbReference type="Proteomes" id="UP001498469">
    <property type="component" value="Unassembled WGS sequence"/>
</dbReference>
<dbReference type="Gene3D" id="1.20.144.10">
    <property type="entry name" value="Phosphatidic acid phosphatase type 2/haloperoxidase"/>
    <property type="match status" value="1"/>
</dbReference>
<feature type="transmembrane region" description="Helical" evidence="7">
    <location>
        <begin position="58"/>
        <end position="77"/>
    </location>
</feature>
<dbReference type="PANTHER" id="PTHR14969">
    <property type="entry name" value="SPHINGOSINE-1-PHOSPHATE PHOSPHOHYDROLASE"/>
    <property type="match status" value="1"/>
</dbReference>
<name>A0ABU7UVM7_9CLOT</name>
<evidence type="ECO:0000256" key="1">
    <source>
        <dbReference type="ARBA" id="ARBA00004651"/>
    </source>
</evidence>
<evidence type="ECO:0000259" key="8">
    <source>
        <dbReference type="SMART" id="SM00014"/>
    </source>
</evidence>
<sequence length="189" mass="20916">MISLIQKFDSSILLYIKDNMHGPIMDKIMVISTYLGNGGIVWIMIIAALMISEKYRRIGFMALAALILSTILGDVVLKNVVKRIRPSATIASINLLIPKPLSYSFPSGHTTSSFAVAGVLARYLKNYAFEFFSLASLIAFSRLYLSVHYPTDILGGIVLGLICSGIIIFLFDKISCLNYIMTPNILKKE</sequence>
<evidence type="ECO:0000313" key="10">
    <source>
        <dbReference type="Proteomes" id="UP001498469"/>
    </source>
</evidence>
<keyword evidence="10" id="KW-1185">Reference proteome</keyword>
<dbReference type="SMART" id="SM00014">
    <property type="entry name" value="acidPPc"/>
    <property type="match status" value="1"/>
</dbReference>
<dbReference type="InterPro" id="IPR000326">
    <property type="entry name" value="PAP2/HPO"/>
</dbReference>
<keyword evidence="2" id="KW-1003">Cell membrane</keyword>
<dbReference type="Pfam" id="PF01569">
    <property type="entry name" value="PAP2"/>
    <property type="match status" value="1"/>
</dbReference>
<dbReference type="RefSeq" id="WP_331702806.1">
    <property type="nucleotide sequence ID" value="NZ_JAZHFS010000026.1"/>
</dbReference>
<evidence type="ECO:0000313" key="9">
    <source>
        <dbReference type="EMBL" id="MEF2114637.1"/>
    </source>
</evidence>
<dbReference type="InterPro" id="IPR036938">
    <property type="entry name" value="PAP2/HPO_sf"/>
</dbReference>
<dbReference type="PANTHER" id="PTHR14969:SF62">
    <property type="entry name" value="DECAPRENYLPHOSPHORYL-5-PHOSPHORIBOSE PHOSPHATASE RV3807C-RELATED"/>
    <property type="match status" value="1"/>
</dbReference>
<gene>
    <name evidence="9" type="ORF">SJI18_20320</name>
</gene>
<feature type="domain" description="Phosphatidic acid phosphatase type 2/haloperoxidase" evidence="8">
    <location>
        <begin position="58"/>
        <end position="168"/>
    </location>
</feature>
<reference evidence="9 10" key="1">
    <citation type="submission" date="2023-11" db="EMBL/GenBank/DDBJ databases">
        <title>Draft genome sequence of a psychrophilic Clostridium strain from permafrost water brine.</title>
        <authorList>
            <person name="Shcherbakova V.A."/>
            <person name="Trubitsyn V.E."/>
            <person name="Zakharyuk A.G."/>
        </authorList>
    </citation>
    <scope>NUCLEOTIDE SEQUENCE [LARGE SCALE GENOMIC DNA]</scope>
    <source>
        <strain evidence="9 10">14F</strain>
    </source>
</reference>
<evidence type="ECO:0000256" key="6">
    <source>
        <dbReference type="ARBA" id="ARBA00023136"/>
    </source>
</evidence>
<keyword evidence="5 7" id="KW-1133">Transmembrane helix</keyword>
<dbReference type="EMBL" id="JAZHFS010000026">
    <property type="protein sequence ID" value="MEF2114637.1"/>
    <property type="molecule type" value="Genomic_DNA"/>
</dbReference>
<feature type="transmembrane region" description="Helical" evidence="7">
    <location>
        <begin position="28"/>
        <end position="52"/>
    </location>
</feature>
<evidence type="ECO:0000256" key="7">
    <source>
        <dbReference type="SAM" id="Phobius"/>
    </source>
</evidence>
<protein>
    <submittedName>
        <fullName evidence="9">Phosphatase PAP2 family protein</fullName>
    </submittedName>
</protein>